<evidence type="ECO:0000256" key="4">
    <source>
        <dbReference type="ARBA" id="ARBA00023125"/>
    </source>
</evidence>
<dbReference type="PROSITE" id="PS00688">
    <property type="entry name" value="SIGMA54_INTERACT_3"/>
    <property type="match status" value="1"/>
</dbReference>
<evidence type="ECO:0000259" key="7">
    <source>
        <dbReference type="PROSITE" id="PS50006"/>
    </source>
</evidence>
<dbReference type="CDD" id="cd00060">
    <property type="entry name" value="FHA"/>
    <property type="match status" value="1"/>
</dbReference>
<dbReference type="InterPro" id="IPR003593">
    <property type="entry name" value="AAA+_ATPase"/>
</dbReference>
<feature type="domain" description="FHA" evidence="7">
    <location>
        <begin position="68"/>
        <end position="117"/>
    </location>
</feature>
<dbReference type="InterPro" id="IPR027417">
    <property type="entry name" value="P-loop_NTPase"/>
</dbReference>
<dbReference type="InterPro" id="IPR025662">
    <property type="entry name" value="Sigma_54_int_dom_ATP-bd_1"/>
</dbReference>
<dbReference type="Gene3D" id="1.10.8.60">
    <property type="match status" value="1"/>
</dbReference>
<dbReference type="PROSITE" id="PS50006">
    <property type="entry name" value="FHA_DOMAIN"/>
    <property type="match status" value="1"/>
</dbReference>
<dbReference type="STRING" id="1391654.AKJ09_08928"/>
<dbReference type="InterPro" id="IPR025943">
    <property type="entry name" value="Sigma_54_int_dom_ATP-bd_2"/>
</dbReference>
<accession>A0A0K1QA38</accession>
<evidence type="ECO:0000256" key="5">
    <source>
        <dbReference type="ARBA" id="ARBA00023163"/>
    </source>
</evidence>
<dbReference type="SUPFAM" id="SSF52540">
    <property type="entry name" value="P-loop containing nucleoside triphosphate hydrolases"/>
    <property type="match status" value="1"/>
</dbReference>
<dbReference type="SMART" id="SM00382">
    <property type="entry name" value="AAA"/>
    <property type="match status" value="1"/>
</dbReference>
<evidence type="ECO:0000313" key="10">
    <source>
        <dbReference type="Proteomes" id="UP000064967"/>
    </source>
</evidence>
<dbReference type="InterPro" id="IPR002078">
    <property type="entry name" value="Sigma_54_int"/>
</dbReference>
<dbReference type="PROSITE" id="PS50045">
    <property type="entry name" value="SIGMA54_INTERACT_4"/>
    <property type="match status" value="1"/>
</dbReference>
<evidence type="ECO:0000256" key="2">
    <source>
        <dbReference type="ARBA" id="ARBA00022840"/>
    </source>
</evidence>
<evidence type="ECO:0000256" key="1">
    <source>
        <dbReference type="ARBA" id="ARBA00022741"/>
    </source>
</evidence>
<evidence type="ECO:0000313" key="9">
    <source>
        <dbReference type="EMBL" id="AKV02265.1"/>
    </source>
</evidence>
<dbReference type="Pfam" id="PF00158">
    <property type="entry name" value="Sigma54_activat"/>
    <property type="match status" value="1"/>
</dbReference>
<dbReference type="Proteomes" id="UP000064967">
    <property type="component" value="Chromosome"/>
</dbReference>
<dbReference type="InterPro" id="IPR000253">
    <property type="entry name" value="FHA_dom"/>
</dbReference>
<dbReference type="PATRIC" id="fig|1391654.3.peg.9044"/>
<dbReference type="EMBL" id="CP012333">
    <property type="protein sequence ID" value="AKV02265.1"/>
    <property type="molecule type" value="Genomic_DNA"/>
</dbReference>
<reference evidence="9 10" key="1">
    <citation type="submission" date="2015-08" db="EMBL/GenBank/DDBJ databases">
        <authorList>
            <person name="Babu N.S."/>
            <person name="Beckwith C.J."/>
            <person name="Beseler K.G."/>
            <person name="Brison A."/>
            <person name="Carone J.V."/>
            <person name="Caskin T.P."/>
            <person name="Diamond M."/>
            <person name="Durham M.E."/>
            <person name="Foxe J.M."/>
            <person name="Go M."/>
            <person name="Henderson B.A."/>
            <person name="Jones I.B."/>
            <person name="McGettigan J.A."/>
            <person name="Micheletti S.J."/>
            <person name="Nasrallah M.E."/>
            <person name="Ortiz D."/>
            <person name="Piller C.R."/>
            <person name="Privatt S.R."/>
            <person name="Schneider S.L."/>
            <person name="Sharp S."/>
            <person name="Smith T.C."/>
            <person name="Stanton J.D."/>
            <person name="Ullery H.E."/>
            <person name="Wilson R.J."/>
            <person name="Serrano M.G."/>
            <person name="Buck G."/>
            <person name="Lee V."/>
            <person name="Wang Y."/>
            <person name="Carvalho R."/>
            <person name="Voegtly L."/>
            <person name="Shi R."/>
            <person name="Duckworth R."/>
            <person name="Johnson A."/>
            <person name="Loviza R."/>
            <person name="Walstead R."/>
            <person name="Shah Z."/>
            <person name="Kiflezghi M."/>
            <person name="Wade K."/>
            <person name="Ball S.L."/>
            <person name="Bradley K.W."/>
            <person name="Asai D.J."/>
            <person name="Bowman C.A."/>
            <person name="Russell D.A."/>
            <person name="Pope W.H."/>
            <person name="Jacobs-Sera D."/>
            <person name="Hendrix R.W."/>
            <person name="Hatfull G.F."/>
        </authorList>
    </citation>
    <scope>NUCLEOTIDE SEQUENCE [LARGE SCALE GENOMIC DNA]</scope>
    <source>
        <strain evidence="9 10">DSM 27648</strain>
    </source>
</reference>
<keyword evidence="1" id="KW-0547">Nucleotide-binding</keyword>
<dbReference type="PROSITE" id="PS00676">
    <property type="entry name" value="SIGMA54_INTERACT_2"/>
    <property type="match status" value="1"/>
</dbReference>
<feature type="region of interest" description="Disordered" evidence="6">
    <location>
        <begin position="1"/>
        <end position="40"/>
    </location>
</feature>
<dbReference type="RefSeq" id="WP_146653207.1">
    <property type="nucleotide sequence ID" value="NZ_CP012333.1"/>
</dbReference>
<keyword evidence="10" id="KW-1185">Reference proteome</keyword>
<dbReference type="OrthoDB" id="5485507at2"/>
<organism evidence="9 10">
    <name type="scientific">Labilithrix luteola</name>
    <dbReference type="NCBI Taxonomy" id="1391654"/>
    <lineage>
        <taxon>Bacteria</taxon>
        <taxon>Pseudomonadati</taxon>
        <taxon>Myxococcota</taxon>
        <taxon>Polyangia</taxon>
        <taxon>Polyangiales</taxon>
        <taxon>Labilitrichaceae</taxon>
        <taxon>Labilithrix</taxon>
    </lineage>
</organism>
<dbReference type="InterPro" id="IPR058031">
    <property type="entry name" value="AAA_lid_NorR"/>
</dbReference>
<dbReference type="GO" id="GO:0006355">
    <property type="term" value="P:regulation of DNA-templated transcription"/>
    <property type="evidence" value="ECO:0007669"/>
    <property type="project" value="InterPro"/>
</dbReference>
<dbReference type="Gene3D" id="3.40.50.300">
    <property type="entry name" value="P-loop containing nucleotide triphosphate hydrolases"/>
    <property type="match status" value="1"/>
</dbReference>
<protein>
    <submittedName>
        <fullName evidence="9">Nitrogenase (Molybdenum-iron)-specific transcriptional regulator NifA</fullName>
    </submittedName>
</protein>
<dbReference type="SMART" id="SM00240">
    <property type="entry name" value="FHA"/>
    <property type="match status" value="1"/>
</dbReference>
<dbReference type="InterPro" id="IPR025944">
    <property type="entry name" value="Sigma_54_int_dom_CS"/>
</dbReference>
<keyword evidence="3" id="KW-0805">Transcription regulation</keyword>
<gene>
    <name evidence="9" type="ORF">AKJ09_08928</name>
</gene>
<evidence type="ECO:0000256" key="3">
    <source>
        <dbReference type="ARBA" id="ARBA00023015"/>
    </source>
</evidence>
<dbReference type="Gene3D" id="1.10.10.60">
    <property type="entry name" value="Homeodomain-like"/>
    <property type="match status" value="1"/>
</dbReference>
<evidence type="ECO:0000256" key="6">
    <source>
        <dbReference type="SAM" id="MobiDB-lite"/>
    </source>
</evidence>
<dbReference type="InterPro" id="IPR008984">
    <property type="entry name" value="SMAD_FHA_dom_sf"/>
</dbReference>
<dbReference type="PROSITE" id="PS00675">
    <property type="entry name" value="SIGMA54_INTERACT_1"/>
    <property type="match status" value="1"/>
</dbReference>
<dbReference type="PANTHER" id="PTHR32071">
    <property type="entry name" value="TRANSCRIPTIONAL REGULATORY PROTEIN"/>
    <property type="match status" value="1"/>
</dbReference>
<dbReference type="Pfam" id="PF25601">
    <property type="entry name" value="AAA_lid_14"/>
    <property type="match status" value="1"/>
</dbReference>
<dbReference type="GO" id="GO:0003677">
    <property type="term" value="F:DNA binding"/>
    <property type="evidence" value="ECO:0007669"/>
    <property type="project" value="UniProtKB-KW"/>
</dbReference>
<dbReference type="GO" id="GO:0005524">
    <property type="term" value="F:ATP binding"/>
    <property type="evidence" value="ECO:0007669"/>
    <property type="project" value="UniProtKB-KW"/>
</dbReference>
<dbReference type="InterPro" id="IPR009057">
    <property type="entry name" value="Homeodomain-like_sf"/>
</dbReference>
<keyword evidence="2" id="KW-0067">ATP-binding</keyword>
<dbReference type="Pfam" id="PF00498">
    <property type="entry name" value="FHA"/>
    <property type="match status" value="1"/>
</dbReference>
<name>A0A0K1QA38_9BACT</name>
<dbReference type="SUPFAM" id="SSF49879">
    <property type="entry name" value="SMAD/FHA domain"/>
    <property type="match status" value="1"/>
</dbReference>
<keyword evidence="5" id="KW-0804">Transcription</keyword>
<dbReference type="KEGG" id="llu:AKJ09_08928"/>
<keyword evidence="4" id="KW-0238">DNA-binding</keyword>
<evidence type="ECO:0000259" key="8">
    <source>
        <dbReference type="PROSITE" id="PS50045"/>
    </source>
</evidence>
<feature type="compositionally biased region" description="Basic and acidic residues" evidence="6">
    <location>
        <begin position="1"/>
        <end position="34"/>
    </location>
</feature>
<proteinExistence type="predicted"/>
<dbReference type="Gene3D" id="2.60.200.20">
    <property type="match status" value="1"/>
</dbReference>
<dbReference type="FunFam" id="3.40.50.300:FF:000006">
    <property type="entry name" value="DNA-binding transcriptional regulator NtrC"/>
    <property type="match status" value="1"/>
</dbReference>
<dbReference type="AlphaFoldDB" id="A0A0K1QA38"/>
<sequence>MTEPKSPEDSRVVESADEARRSPRSSSEGHDEIATRAGGSVASAPAGTLALVLTGNHKGTSKVVGGRLTIGKAADNDLVLSDDTVSRHHCEIVRAPDGLHVRDLDSTNGTKIDGTRIREAMVQTGSVLKVGEVELQFKPTVARVEVLPSEKSNFGPAIGQSFAMRTIFGVLERIAPTDATVLLEGETGTGKDVLARAIWSASQRANKPFLVVDCGAVTYSLIESELFGHERGAFTGAVSARQGAFELAEGGTVFLDEIGELPVDVQPKLLRVLETREFRRVGGNKTLQSNVRVIAATKRDLQREVAAGKFREDLYFRLAVVPVTVPPLRARRDDIPALVQHMLKASGGAGLTVPPETMQALAAHDWPGNIRELRNILERSIYMAQATGSTEINMVTLPSAQSTDITAFHFEPEKSYRETRAKYDGEFERRYVKWLLGRHNGNISAAAREAKMDRKHLHDMAKKHGLRGHEAEES</sequence>
<dbReference type="CDD" id="cd00009">
    <property type="entry name" value="AAA"/>
    <property type="match status" value="1"/>
</dbReference>
<dbReference type="SUPFAM" id="SSF46689">
    <property type="entry name" value="Homeodomain-like"/>
    <property type="match status" value="1"/>
</dbReference>
<feature type="domain" description="Sigma-54 factor interaction" evidence="8">
    <location>
        <begin position="157"/>
        <end position="382"/>
    </location>
</feature>
<dbReference type="PANTHER" id="PTHR32071:SF117">
    <property type="entry name" value="PTS-DEPENDENT DIHYDROXYACETONE KINASE OPERON REGULATORY PROTEIN-RELATED"/>
    <property type="match status" value="1"/>
</dbReference>